<gene>
    <name evidence="1" type="ORF">B0J11DRAFT_601949</name>
</gene>
<sequence>MANIGKLAGALISGHNETTVALANLNFNFSLVRVEPPREFHGLGNSLSRLRRDKAEFGSSHRTARKLGALFEQLVPKTEHLLKVYGTRVSEISASLESKAKDRNSGSTGTEGAFRNQLGFDGTTIWAAATSSKSAIAMNLLACMLVKLWDADEATAIWADLPSHVAPLVAAVEEISVKELQEWDSSARAWLEIARLTKVLQYK</sequence>
<comment type="caution">
    <text evidence="1">The sequence shown here is derived from an EMBL/GenBank/DDBJ whole genome shotgun (WGS) entry which is preliminary data.</text>
</comment>
<proteinExistence type="predicted"/>
<name>A0A9P9CY69_9PLEO</name>
<accession>A0A9P9CY69</accession>
<dbReference type="AlphaFoldDB" id="A0A9P9CY69"/>
<evidence type="ECO:0000313" key="2">
    <source>
        <dbReference type="Proteomes" id="UP000700596"/>
    </source>
</evidence>
<dbReference type="Proteomes" id="UP000700596">
    <property type="component" value="Unassembled WGS sequence"/>
</dbReference>
<keyword evidence="2" id="KW-1185">Reference proteome</keyword>
<evidence type="ECO:0000313" key="1">
    <source>
        <dbReference type="EMBL" id="KAH7109087.1"/>
    </source>
</evidence>
<organism evidence="1 2">
    <name type="scientific">Dendryphion nanum</name>
    <dbReference type="NCBI Taxonomy" id="256645"/>
    <lineage>
        <taxon>Eukaryota</taxon>
        <taxon>Fungi</taxon>
        <taxon>Dikarya</taxon>
        <taxon>Ascomycota</taxon>
        <taxon>Pezizomycotina</taxon>
        <taxon>Dothideomycetes</taxon>
        <taxon>Pleosporomycetidae</taxon>
        <taxon>Pleosporales</taxon>
        <taxon>Torulaceae</taxon>
        <taxon>Dendryphion</taxon>
    </lineage>
</organism>
<reference evidence="1" key="1">
    <citation type="journal article" date="2021" name="Nat. Commun.">
        <title>Genetic determinants of endophytism in the Arabidopsis root mycobiome.</title>
        <authorList>
            <person name="Mesny F."/>
            <person name="Miyauchi S."/>
            <person name="Thiergart T."/>
            <person name="Pickel B."/>
            <person name="Atanasova L."/>
            <person name="Karlsson M."/>
            <person name="Huettel B."/>
            <person name="Barry K.W."/>
            <person name="Haridas S."/>
            <person name="Chen C."/>
            <person name="Bauer D."/>
            <person name="Andreopoulos W."/>
            <person name="Pangilinan J."/>
            <person name="LaButti K."/>
            <person name="Riley R."/>
            <person name="Lipzen A."/>
            <person name="Clum A."/>
            <person name="Drula E."/>
            <person name="Henrissat B."/>
            <person name="Kohler A."/>
            <person name="Grigoriev I.V."/>
            <person name="Martin F.M."/>
            <person name="Hacquard S."/>
        </authorList>
    </citation>
    <scope>NUCLEOTIDE SEQUENCE</scope>
    <source>
        <strain evidence="1">MPI-CAGE-CH-0243</strain>
    </source>
</reference>
<protein>
    <submittedName>
        <fullName evidence="1">Uncharacterized protein</fullName>
    </submittedName>
</protein>
<dbReference type="EMBL" id="JAGMWT010000034">
    <property type="protein sequence ID" value="KAH7109087.1"/>
    <property type="molecule type" value="Genomic_DNA"/>
</dbReference>
<dbReference type="OrthoDB" id="5354164at2759"/>